<dbReference type="AlphaFoldDB" id="A0A7T8HL41"/>
<sequence length="56" mass="6430">MIMALSFIPPEHLDEHVDLLEDALPEELIPVSNWFEDNYIGRPNRRGATAEGLFSY</sequence>
<dbReference type="Proteomes" id="UP000595437">
    <property type="component" value="Chromosome 3"/>
</dbReference>
<evidence type="ECO:0000313" key="1">
    <source>
        <dbReference type="EMBL" id="QQP52052.1"/>
    </source>
</evidence>
<reference evidence="2" key="1">
    <citation type="submission" date="2021-01" db="EMBL/GenBank/DDBJ databases">
        <title>Caligus Genome Assembly.</title>
        <authorList>
            <person name="Gallardo-Escarate C."/>
        </authorList>
    </citation>
    <scope>NUCLEOTIDE SEQUENCE [LARGE SCALE GENOMIC DNA]</scope>
</reference>
<organism evidence="1 2">
    <name type="scientific">Caligus rogercresseyi</name>
    <name type="common">Sea louse</name>
    <dbReference type="NCBI Taxonomy" id="217165"/>
    <lineage>
        <taxon>Eukaryota</taxon>
        <taxon>Metazoa</taxon>
        <taxon>Ecdysozoa</taxon>
        <taxon>Arthropoda</taxon>
        <taxon>Crustacea</taxon>
        <taxon>Multicrustacea</taxon>
        <taxon>Hexanauplia</taxon>
        <taxon>Copepoda</taxon>
        <taxon>Siphonostomatoida</taxon>
        <taxon>Caligidae</taxon>
        <taxon>Caligus</taxon>
    </lineage>
</organism>
<dbReference type="OrthoDB" id="10062872at2759"/>
<keyword evidence="2" id="KW-1185">Reference proteome</keyword>
<gene>
    <name evidence="1" type="ORF">FKW44_004058</name>
</gene>
<protein>
    <submittedName>
        <fullName evidence="1">Uncharacterized protein</fullName>
    </submittedName>
</protein>
<name>A0A7T8HL41_CALRO</name>
<accession>A0A7T8HL41</accession>
<proteinExistence type="predicted"/>
<evidence type="ECO:0000313" key="2">
    <source>
        <dbReference type="Proteomes" id="UP000595437"/>
    </source>
</evidence>
<dbReference type="EMBL" id="CP045892">
    <property type="protein sequence ID" value="QQP52052.1"/>
    <property type="molecule type" value="Genomic_DNA"/>
</dbReference>